<organism evidence="1 2">
    <name type="scientific">Candidatus Acidiferrum panamense</name>
    <dbReference type="NCBI Taxonomy" id="2741543"/>
    <lineage>
        <taxon>Bacteria</taxon>
        <taxon>Pseudomonadati</taxon>
        <taxon>Acidobacteriota</taxon>
        <taxon>Terriglobia</taxon>
        <taxon>Candidatus Acidiferrales</taxon>
        <taxon>Candidatus Acidiferrum</taxon>
    </lineage>
</organism>
<name>A0A7V8SYK3_9BACT</name>
<dbReference type="InterPro" id="IPR031876">
    <property type="entry name" value="DUF4760"/>
</dbReference>
<dbReference type="Pfam" id="PF15956">
    <property type="entry name" value="DUF4760"/>
    <property type="match status" value="1"/>
</dbReference>
<protein>
    <submittedName>
        <fullName evidence="1">Uncharacterized protein</fullName>
    </submittedName>
</protein>
<keyword evidence="2" id="KW-1185">Reference proteome</keyword>
<dbReference type="EMBL" id="JACDQQ010001996">
    <property type="protein sequence ID" value="MBA0087420.1"/>
    <property type="molecule type" value="Genomic_DNA"/>
</dbReference>
<comment type="caution">
    <text evidence="1">The sequence shown here is derived from an EMBL/GenBank/DDBJ whole genome shotgun (WGS) entry which is preliminary data.</text>
</comment>
<sequence>MPKKSTVEEARLILELYNLRREPEMRKARQWWLTTFWPTCADDFMKVAMDFGSQENNWLRQVGSYWGIATTFVLNGIISETLFFEPAFCGELYFMFAKVRPFLKEIREKAKNPDVFLLSERAIYGSELGRAQFEKVEARVNMLRPRRGA</sequence>
<evidence type="ECO:0000313" key="2">
    <source>
        <dbReference type="Proteomes" id="UP000567293"/>
    </source>
</evidence>
<reference evidence="1" key="1">
    <citation type="submission" date="2020-06" db="EMBL/GenBank/DDBJ databases">
        <title>Legume-microbial interactions unlock mineral nutrients during tropical forest succession.</title>
        <authorList>
            <person name="Epihov D.Z."/>
        </authorList>
    </citation>
    <scope>NUCLEOTIDE SEQUENCE [LARGE SCALE GENOMIC DNA]</scope>
    <source>
        <strain evidence="1">Pan2503</strain>
    </source>
</reference>
<evidence type="ECO:0000313" key="1">
    <source>
        <dbReference type="EMBL" id="MBA0087420.1"/>
    </source>
</evidence>
<accession>A0A7V8SYK3</accession>
<proteinExistence type="predicted"/>
<dbReference type="AlphaFoldDB" id="A0A7V8SYK3"/>
<dbReference type="Proteomes" id="UP000567293">
    <property type="component" value="Unassembled WGS sequence"/>
</dbReference>
<gene>
    <name evidence="1" type="ORF">HRJ53_20745</name>
</gene>